<evidence type="ECO:0000256" key="1">
    <source>
        <dbReference type="ARBA" id="ARBA00004418"/>
    </source>
</evidence>
<keyword evidence="3" id="KW-0732">Signal</keyword>
<proteinExistence type="inferred from homology"/>
<comment type="subcellular location">
    <subcellularLocation>
        <location evidence="1">Periplasm</location>
    </subcellularLocation>
</comment>
<dbReference type="PIRSF" id="PIRSF002741">
    <property type="entry name" value="MppA"/>
    <property type="match status" value="1"/>
</dbReference>
<evidence type="ECO:0000259" key="4">
    <source>
        <dbReference type="Pfam" id="PF00496"/>
    </source>
</evidence>
<dbReference type="PANTHER" id="PTHR30290:SF64">
    <property type="entry name" value="ABC TRANSPORTER PERIPLASMIC BINDING PROTEIN"/>
    <property type="match status" value="1"/>
</dbReference>
<dbReference type="InterPro" id="IPR000914">
    <property type="entry name" value="SBP_5_dom"/>
</dbReference>
<protein>
    <submittedName>
        <fullName evidence="5">Microcin C transport system substrate-binding protein</fullName>
    </submittedName>
</protein>
<dbReference type="CDD" id="cd08497">
    <property type="entry name" value="MbnE-like"/>
    <property type="match status" value="1"/>
</dbReference>
<dbReference type="Proteomes" id="UP000236959">
    <property type="component" value="Unassembled WGS sequence"/>
</dbReference>
<dbReference type="EMBL" id="PPCN01000001">
    <property type="protein sequence ID" value="POF34015.1"/>
    <property type="molecule type" value="Genomic_DNA"/>
</dbReference>
<evidence type="ECO:0000313" key="6">
    <source>
        <dbReference type="Proteomes" id="UP000236959"/>
    </source>
</evidence>
<dbReference type="GO" id="GO:0042884">
    <property type="term" value="P:microcin transport"/>
    <property type="evidence" value="ECO:0007669"/>
    <property type="project" value="TreeGrafter"/>
</dbReference>
<name>A0A2S3V283_9HYPH</name>
<reference evidence="5 6" key="1">
    <citation type="submission" date="2018-01" db="EMBL/GenBank/DDBJ databases">
        <title>Genomic Encyclopedia of Archaeal and Bacterial Type Strains, Phase II (KMG-II): from individual species to whole genera.</title>
        <authorList>
            <person name="Goeker M."/>
        </authorList>
    </citation>
    <scope>NUCLEOTIDE SEQUENCE [LARGE SCALE GENOMIC DNA]</scope>
    <source>
        <strain evidence="5 6">DSM 17023</strain>
    </source>
</reference>
<gene>
    <name evidence="5" type="ORF">CLV41_101465</name>
</gene>
<evidence type="ECO:0000256" key="2">
    <source>
        <dbReference type="ARBA" id="ARBA00005695"/>
    </source>
</evidence>
<feature type="domain" description="Solute-binding protein family 5" evidence="4">
    <location>
        <begin position="135"/>
        <end position="538"/>
    </location>
</feature>
<evidence type="ECO:0000313" key="5">
    <source>
        <dbReference type="EMBL" id="POF34015.1"/>
    </source>
</evidence>
<dbReference type="InterPro" id="IPR030678">
    <property type="entry name" value="Peptide/Ni-bd"/>
</dbReference>
<dbReference type="GO" id="GO:0043190">
    <property type="term" value="C:ATP-binding cassette (ABC) transporter complex"/>
    <property type="evidence" value="ECO:0007669"/>
    <property type="project" value="InterPro"/>
</dbReference>
<sequence>MFTWRALNTAAAQIALAGAMSITGLTLAGVTIGSLASGAAFADEPEWHHASALNGTPKYGPDVSHFDYVNPDAPKGGVVRLASSGGFDTFNILAQKGNIAPGILQVYESLMEPSLDEDDISAQYAVLANAVRFPDDYSWVEYRIDPDARWHDGEPVTAEDVVWSFEKAIELDPRRKFYYQNVTSTDIVADNTVRFTFDSADNRELPKIMGQLTVLPKHWWEGTNAKGEPRDISRATLEPPLGSGPYRIEDFSPNRQVVYERVEDYWGKDLPVRVGTNNFDEIRYVAFLDDAVQFEAFKGDQYDFHVERSSSQWAKRYDFPAVRDGRVVKEIFLDKSTGVMQGFFLNQRREKFQNPDVRRALNYAYDFETTNEIVSANLLKRVNSYFAGTELASSGLPQGKELEILEEVRDQVPPEVFTEEYTNPVGGNPQNVRANLREAVKLLRGAGFELKDRKMIDPATGEQFTVEFLYRDKASERTLLPYAKNLESIGINPVLRLVDVSQFINRVRSRDFDTVVLAIGQSLSPGNEQREYWGSDSADNPSSANYGGIKNPAIDHLIDKVIFAQDRETLVAATRALDRVLLWNHYVVPQFYSDETRTARWNRFSHPDEMPEYSTGFPTIWWYDGELAEETGAER</sequence>
<comment type="caution">
    <text evidence="5">The sequence shown here is derived from an EMBL/GenBank/DDBJ whole genome shotgun (WGS) entry which is preliminary data.</text>
</comment>
<dbReference type="GO" id="GO:0030288">
    <property type="term" value="C:outer membrane-bounded periplasmic space"/>
    <property type="evidence" value="ECO:0007669"/>
    <property type="project" value="TreeGrafter"/>
</dbReference>
<organism evidence="5 6">
    <name type="scientific">Roseibium marinum</name>
    <dbReference type="NCBI Taxonomy" id="281252"/>
    <lineage>
        <taxon>Bacteria</taxon>
        <taxon>Pseudomonadati</taxon>
        <taxon>Pseudomonadota</taxon>
        <taxon>Alphaproteobacteria</taxon>
        <taxon>Hyphomicrobiales</taxon>
        <taxon>Stappiaceae</taxon>
        <taxon>Roseibium</taxon>
    </lineage>
</organism>
<evidence type="ECO:0000256" key="3">
    <source>
        <dbReference type="ARBA" id="ARBA00022729"/>
    </source>
</evidence>
<keyword evidence="6" id="KW-1185">Reference proteome</keyword>
<dbReference type="InterPro" id="IPR039424">
    <property type="entry name" value="SBP_5"/>
</dbReference>
<dbReference type="GO" id="GO:0015833">
    <property type="term" value="P:peptide transport"/>
    <property type="evidence" value="ECO:0007669"/>
    <property type="project" value="TreeGrafter"/>
</dbReference>
<dbReference type="AlphaFoldDB" id="A0A2S3V283"/>
<dbReference type="Pfam" id="PF00496">
    <property type="entry name" value="SBP_bac_5"/>
    <property type="match status" value="1"/>
</dbReference>
<dbReference type="SUPFAM" id="SSF53850">
    <property type="entry name" value="Periplasmic binding protein-like II"/>
    <property type="match status" value="1"/>
</dbReference>
<dbReference type="Gene3D" id="3.40.190.10">
    <property type="entry name" value="Periplasmic binding protein-like II"/>
    <property type="match status" value="1"/>
</dbReference>
<dbReference type="GO" id="GO:1904680">
    <property type="term" value="F:peptide transmembrane transporter activity"/>
    <property type="evidence" value="ECO:0007669"/>
    <property type="project" value="TreeGrafter"/>
</dbReference>
<dbReference type="Gene3D" id="3.10.105.10">
    <property type="entry name" value="Dipeptide-binding Protein, Domain 3"/>
    <property type="match status" value="1"/>
</dbReference>
<comment type="similarity">
    <text evidence="2">Belongs to the bacterial solute-binding protein 5 family.</text>
</comment>
<accession>A0A2S3V283</accession>
<dbReference type="PANTHER" id="PTHR30290">
    <property type="entry name" value="PERIPLASMIC BINDING COMPONENT OF ABC TRANSPORTER"/>
    <property type="match status" value="1"/>
</dbReference>